<dbReference type="RefSeq" id="WP_082152759.1">
    <property type="nucleotide sequence ID" value="NZ_LFTY01000002.1"/>
</dbReference>
<dbReference type="Pfam" id="PF03706">
    <property type="entry name" value="LPG_synthase_TM"/>
    <property type="match status" value="1"/>
</dbReference>
<feature type="transmembrane region" description="Helical" evidence="6">
    <location>
        <begin position="289"/>
        <end position="318"/>
    </location>
</feature>
<evidence type="ECO:0000313" key="8">
    <source>
        <dbReference type="Proteomes" id="UP000037178"/>
    </source>
</evidence>
<comment type="caution">
    <text evidence="7">The sequence shown here is derived from an EMBL/GenBank/DDBJ whole genome shotgun (WGS) entry which is preliminary data.</text>
</comment>
<dbReference type="PATRIC" id="fig|1675527.3.peg.4945"/>
<dbReference type="AlphaFoldDB" id="A0A0J9H1Y4"/>
<keyword evidence="8" id="KW-1185">Reference proteome</keyword>
<comment type="subcellular location">
    <subcellularLocation>
        <location evidence="1">Cell membrane</location>
        <topology evidence="1">Multi-pass membrane protein</topology>
    </subcellularLocation>
</comment>
<dbReference type="GO" id="GO:0005886">
    <property type="term" value="C:plasma membrane"/>
    <property type="evidence" value="ECO:0007669"/>
    <property type="project" value="UniProtKB-SubCell"/>
</dbReference>
<accession>A0A0J9H1Y4</accession>
<protein>
    <submittedName>
        <fullName evidence="7">Uncharacterized protein</fullName>
    </submittedName>
</protein>
<dbReference type="Proteomes" id="UP000037178">
    <property type="component" value="Unassembled WGS sequence"/>
</dbReference>
<dbReference type="PANTHER" id="PTHR39087">
    <property type="entry name" value="UPF0104 MEMBRANE PROTEIN MJ1595"/>
    <property type="match status" value="1"/>
</dbReference>
<evidence type="ECO:0000256" key="4">
    <source>
        <dbReference type="ARBA" id="ARBA00022989"/>
    </source>
</evidence>
<evidence type="ECO:0000256" key="3">
    <source>
        <dbReference type="ARBA" id="ARBA00022692"/>
    </source>
</evidence>
<feature type="transmembrane region" description="Helical" evidence="6">
    <location>
        <begin position="220"/>
        <end position="246"/>
    </location>
</feature>
<gene>
    <name evidence="7" type="ORF">AIOL_004711</name>
</gene>
<keyword evidence="3 6" id="KW-0812">Transmembrane</keyword>
<evidence type="ECO:0000256" key="1">
    <source>
        <dbReference type="ARBA" id="ARBA00004651"/>
    </source>
</evidence>
<evidence type="ECO:0000313" key="7">
    <source>
        <dbReference type="EMBL" id="KMW59728.1"/>
    </source>
</evidence>
<feature type="transmembrane region" description="Helical" evidence="6">
    <location>
        <begin position="123"/>
        <end position="142"/>
    </location>
</feature>
<dbReference type="InterPro" id="IPR022791">
    <property type="entry name" value="L-PG_synthase/AglD"/>
</dbReference>
<sequence>MGRWFQFALGVAIAGLFVWLILRHVDVADVWGALAASQPGWIAAAVVLFFAGYAARVARWRLMLSDGNPQITGGRAFGPFMASIAANNVLPFRAGDVLRAFGFTKWLGQSASAVLATLLVERFLDLLTLLLALGLALFWFGLGGETAGQLVGMGATGLIALGLCVLAVLLFPGLLAPIVFAVIRLVARVSAGLGRKLEAAATKVFETLATQAKGPRMVVLVLWSFVAWICEGLVFYCTALALPMLVEATAVWLALPVGTLSTLIPSTPGYLGTFDFFVVQAMQLVGNPAVAATAFAVLVHMVLWLPVTIVGGICLLYLNSQGAFTRPSASTDTSEPAKAI</sequence>
<dbReference type="PANTHER" id="PTHR39087:SF2">
    <property type="entry name" value="UPF0104 MEMBRANE PROTEIN MJ1595"/>
    <property type="match status" value="1"/>
</dbReference>
<reference evidence="7 8" key="1">
    <citation type="submission" date="2015-06" db="EMBL/GenBank/DDBJ databases">
        <title>Draft genome sequence of an Alphaproteobacteria species associated to the Mediterranean sponge Oscarella lobularis.</title>
        <authorList>
            <person name="Jourda C."/>
            <person name="Santini S."/>
            <person name="Claverie J.-M."/>
        </authorList>
    </citation>
    <scope>NUCLEOTIDE SEQUENCE [LARGE SCALE GENOMIC DNA]</scope>
    <source>
        <strain evidence="7">IGS</strain>
    </source>
</reference>
<name>A0A0J9H1Y4_9RHOB</name>
<feature type="transmembrane region" description="Helical" evidence="6">
    <location>
        <begin position="7"/>
        <end position="25"/>
    </location>
</feature>
<feature type="transmembrane region" description="Helical" evidence="6">
    <location>
        <begin position="31"/>
        <end position="55"/>
    </location>
</feature>
<evidence type="ECO:0000256" key="6">
    <source>
        <dbReference type="SAM" id="Phobius"/>
    </source>
</evidence>
<keyword evidence="4 6" id="KW-1133">Transmembrane helix</keyword>
<feature type="transmembrane region" description="Helical" evidence="6">
    <location>
        <begin position="154"/>
        <end position="187"/>
    </location>
</feature>
<dbReference type="EMBL" id="LFTY01000002">
    <property type="protein sequence ID" value="KMW59728.1"/>
    <property type="molecule type" value="Genomic_DNA"/>
</dbReference>
<dbReference type="OrthoDB" id="5242769at2"/>
<evidence type="ECO:0000256" key="2">
    <source>
        <dbReference type="ARBA" id="ARBA00022475"/>
    </source>
</evidence>
<proteinExistence type="predicted"/>
<dbReference type="STRING" id="1675527.AIOL_004711"/>
<dbReference type="NCBIfam" id="TIGR00374">
    <property type="entry name" value="flippase-like domain"/>
    <property type="match status" value="1"/>
</dbReference>
<keyword evidence="2" id="KW-1003">Cell membrane</keyword>
<evidence type="ECO:0000256" key="5">
    <source>
        <dbReference type="ARBA" id="ARBA00023136"/>
    </source>
</evidence>
<organism evidence="7 8">
    <name type="scientific">Candidatus Rhodobacter oscarellae</name>
    <dbReference type="NCBI Taxonomy" id="1675527"/>
    <lineage>
        <taxon>Bacteria</taxon>
        <taxon>Pseudomonadati</taxon>
        <taxon>Pseudomonadota</taxon>
        <taxon>Alphaproteobacteria</taxon>
        <taxon>Rhodobacterales</taxon>
        <taxon>Rhodobacter group</taxon>
        <taxon>Rhodobacter</taxon>
    </lineage>
</organism>
<keyword evidence="5 6" id="KW-0472">Membrane</keyword>